<dbReference type="InterPro" id="IPR002716">
    <property type="entry name" value="PIN_dom"/>
</dbReference>
<dbReference type="EMBL" id="LKCM01000449">
    <property type="protein sequence ID" value="KPQ41057.1"/>
    <property type="molecule type" value="Genomic_DNA"/>
</dbReference>
<dbReference type="SMART" id="SM00670">
    <property type="entry name" value="PINc"/>
    <property type="match status" value="1"/>
</dbReference>
<dbReference type="Pfam" id="PF10130">
    <property type="entry name" value="PIN_2"/>
    <property type="match status" value="1"/>
</dbReference>
<dbReference type="AlphaFoldDB" id="A0A0P7ZC85"/>
<evidence type="ECO:0000313" key="3">
    <source>
        <dbReference type="Proteomes" id="UP000050360"/>
    </source>
</evidence>
<dbReference type="Gene3D" id="3.40.50.1010">
    <property type="entry name" value="5'-nuclease"/>
    <property type="match status" value="1"/>
</dbReference>
<dbReference type="InterPro" id="IPR029060">
    <property type="entry name" value="PIN-like_dom_sf"/>
</dbReference>
<name>A0A0P7ZC85_9EURY</name>
<evidence type="ECO:0000313" key="2">
    <source>
        <dbReference type="EMBL" id="KPQ41057.1"/>
    </source>
</evidence>
<reference evidence="2 3" key="1">
    <citation type="submission" date="2015-09" db="EMBL/GenBank/DDBJ databases">
        <title>A metagenomics-based metabolic model of nitrate-dependent anaerobic oxidation of methane by Methanoperedens-like archaea.</title>
        <authorList>
            <person name="Arshad A."/>
            <person name="Speth D.R."/>
            <person name="De Graaf R.M."/>
            <person name="Op Den Camp H.J."/>
            <person name="Jetten M.S."/>
            <person name="Welte C.U."/>
        </authorList>
    </citation>
    <scope>NUCLEOTIDE SEQUENCE [LARGE SCALE GENOMIC DNA]</scope>
</reference>
<accession>A0A0P7ZC85</accession>
<protein>
    <submittedName>
        <fullName evidence="2">Putative nucleotide-binding protein, containing PIN domain</fullName>
    </submittedName>
</protein>
<gene>
    <name evidence="2" type="ORF">MPEBLZ_04399</name>
</gene>
<dbReference type="PATRIC" id="fig|1719120.3.peg.4807"/>
<proteinExistence type="predicted"/>
<feature type="domain" description="PIN" evidence="1">
    <location>
        <begin position="10"/>
        <end position="130"/>
    </location>
</feature>
<organism evidence="2 3">
    <name type="scientific">Candidatus Methanoperedens nitratireducens</name>
    <dbReference type="NCBI Taxonomy" id="1392998"/>
    <lineage>
        <taxon>Archaea</taxon>
        <taxon>Methanobacteriati</taxon>
        <taxon>Methanobacteriota</taxon>
        <taxon>Stenosarchaea group</taxon>
        <taxon>Methanomicrobia</taxon>
        <taxon>Methanosarcinales</taxon>
        <taxon>ANME-2 cluster</taxon>
        <taxon>Candidatus Methanoperedentaceae</taxon>
        <taxon>Candidatus Methanoperedens</taxon>
    </lineage>
</organism>
<sequence>MIYLKSITRLRLVLDTNIIISALISKKSTIRDILLTDKITFYLPELVLIELLKHKQLLCKKTGLSQKEVFFTLFYLLNKVEIIKKDAFSKNLEKAKNIMEKIDLKDSEFVALALSIKNDGIFSNDGHFDNCGIKRWTVEEIIRWLEY</sequence>
<evidence type="ECO:0000259" key="1">
    <source>
        <dbReference type="SMART" id="SM00670"/>
    </source>
</evidence>
<dbReference type="SUPFAM" id="SSF88723">
    <property type="entry name" value="PIN domain-like"/>
    <property type="match status" value="1"/>
</dbReference>
<comment type="caution">
    <text evidence="2">The sequence shown here is derived from an EMBL/GenBank/DDBJ whole genome shotgun (WGS) entry which is preliminary data.</text>
</comment>
<dbReference type="Proteomes" id="UP000050360">
    <property type="component" value="Unassembled WGS sequence"/>
</dbReference>